<accession>A0ABW1PHW4</accession>
<evidence type="ECO:0000256" key="1">
    <source>
        <dbReference type="SAM" id="Coils"/>
    </source>
</evidence>
<dbReference type="Proteomes" id="UP001596287">
    <property type="component" value="Unassembled WGS sequence"/>
</dbReference>
<evidence type="ECO:0000313" key="3">
    <source>
        <dbReference type="EMBL" id="MFC6095218.1"/>
    </source>
</evidence>
<keyword evidence="4" id="KW-1185">Reference proteome</keyword>
<evidence type="ECO:0000313" key="4">
    <source>
        <dbReference type="Proteomes" id="UP001596287"/>
    </source>
</evidence>
<gene>
    <name evidence="3" type="ORF">ACFPVY_01045</name>
</gene>
<keyword evidence="2" id="KW-0472">Membrane</keyword>
<feature type="coiled-coil region" evidence="1">
    <location>
        <begin position="81"/>
        <end position="151"/>
    </location>
</feature>
<sequence length="250" mass="29184">MTLKIPADKAIEILKKRKTEINNSTFEPEVWKGKTENDLQEIFGILDGKKFQISSIRFTTPFTEKKYEIFENGKRQAEQFLESYIEQIEEYSKINQQEIEENDTFLKIENTKLKSNFSDLLVYTKQIEKKSEQLLKDAENKNQKISSLEKNTVQLTDVTIKKILYLIYHLPIGEVITVISIFIGIICFSFWAGTTIQDNSNKSEHFNLNKKVITQSDTIRILIENFKSLSVENKKIKKELDSIKNIKKTN</sequence>
<comment type="caution">
    <text evidence="3">The sequence shown here is derived from an EMBL/GenBank/DDBJ whole genome shotgun (WGS) entry which is preliminary data.</text>
</comment>
<feature type="transmembrane region" description="Helical" evidence="2">
    <location>
        <begin position="170"/>
        <end position="192"/>
    </location>
</feature>
<proteinExistence type="predicted"/>
<name>A0ABW1PHW4_9FLAO</name>
<organism evidence="3 4">
    <name type="scientific">Flavobacterium qiangtangense</name>
    <dbReference type="NCBI Taxonomy" id="1442595"/>
    <lineage>
        <taxon>Bacteria</taxon>
        <taxon>Pseudomonadati</taxon>
        <taxon>Bacteroidota</taxon>
        <taxon>Flavobacteriia</taxon>
        <taxon>Flavobacteriales</taxon>
        <taxon>Flavobacteriaceae</taxon>
        <taxon>Flavobacterium</taxon>
    </lineage>
</organism>
<dbReference type="RefSeq" id="WP_379789827.1">
    <property type="nucleotide sequence ID" value="NZ_JBHSQB010000003.1"/>
</dbReference>
<reference evidence="4" key="1">
    <citation type="journal article" date="2019" name="Int. J. Syst. Evol. Microbiol.">
        <title>The Global Catalogue of Microorganisms (GCM) 10K type strain sequencing project: providing services to taxonomists for standard genome sequencing and annotation.</title>
        <authorList>
            <consortium name="The Broad Institute Genomics Platform"/>
            <consortium name="The Broad Institute Genome Sequencing Center for Infectious Disease"/>
            <person name="Wu L."/>
            <person name="Ma J."/>
        </authorList>
    </citation>
    <scope>NUCLEOTIDE SEQUENCE [LARGE SCALE GENOMIC DNA]</scope>
    <source>
        <strain evidence="4">CCUG 49679</strain>
    </source>
</reference>
<protein>
    <submittedName>
        <fullName evidence="3">Uncharacterized protein</fullName>
    </submittedName>
</protein>
<keyword evidence="2" id="KW-1133">Transmembrane helix</keyword>
<evidence type="ECO:0000256" key="2">
    <source>
        <dbReference type="SAM" id="Phobius"/>
    </source>
</evidence>
<dbReference type="EMBL" id="JBHSQB010000003">
    <property type="protein sequence ID" value="MFC6095218.1"/>
    <property type="molecule type" value="Genomic_DNA"/>
</dbReference>
<keyword evidence="1" id="KW-0175">Coiled coil</keyword>
<keyword evidence="2" id="KW-0812">Transmembrane</keyword>